<evidence type="ECO:0000256" key="1">
    <source>
        <dbReference type="SAM" id="Phobius"/>
    </source>
</evidence>
<name>A0A844H195_9RHOB</name>
<keyword evidence="1" id="KW-1133">Transmembrane helix</keyword>
<keyword evidence="3" id="KW-1185">Reference proteome</keyword>
<proteinExistence type="predicted"/>
<keyword evidence="1" id="KW-0472">Membrane</keyword>
<protein>
    <recommendedName>
        <fullName evidence="4">DUF2946 domain-containing protein</fullName>
    </recommendedName>
</protein>
<evidence type="ECO:0000313" key="2">
    <source>
        <dbReference type="EMBL" id="MTH34649.1"/>
    </source>
</evidence>
<keyword evidence="1" id="KW-0812">Transmembrane</keyword>
<accession>A0A844H195</accession>
<feature type="transmembrane region" description="Helical" evidence="1">
    <location>
        <begin position="31"/>
        <end position="53"/>
    </location>
</feature>
<organism evidence="2 3">
    <name type="scientific">Paracoccus limosus</name>
    <dbReference type="NCBI Taxonomy" id="913252"/>
    <lineage>
        <taxon>Bacteria</taxon>
        <taxon>Pseudomonadati</taxon>
        <taxon>Pseudomonadota</taxon>
        <taxon>Alphaproteobacteria</taxon>
        <taxon>Rhodobacterales</taxon>
        <taxon>Paracoccaceae</taxon>
        <taxon>Paracoccus</taxon>
    </lineage>
</organism>
<dbReference type="Proteomes" id="UP000442533">
    <property type="component" value="Unassembled WGS sequence"/>
</dbReference>
<evidence type="ECO:0000313" key="3">
    <source>
        <dbReference type="Proteomes" id="UP000442533"/>
    </source>
</evidence>
<evidence type="ECO:0008006" key="4">
    <source>
        <dbReference type="Google" id="ProtNLM"/>
    </source>
</evidence>
<dbReference type="RefSeq" id="WP_155064209.1">
    <property type="nucleotide sequence ID" value="NZ_WMIF01000009.1"/>
</dbReference>
<dbReference type="OrthoDB" id="7778781at2"/>
<dbReference type="AlphaFoldDB" id="A0A844H195"/>
<sequence>MGSARVQARCGIGPGRVLAGAGSSATARLRALALALLIPFLAFSLLTPGTMLAPDAMGRVMVILCGDSAPVEMTVAADGSLAPADHAPDHVADHPPCGWASHAQQFLGLPVPALPAASGLPRAFVPPPRFAIAMAPAAPLQPLARGPPRMS</sequence>
<reference evidence="2 3" key="1">
    <citation type="submission" date="2019-11" db="EMBL/GenBank/DDBJ databases">
        <authorList>
            <person name="Dong K."/>
        </authorList>
    </citation>
    <scope>NUCLEOTIDE SEQUENCE [LARGE SCALE GENOMIC DNA]</scope>
    <source>
        <strain evidence="2 3">JCM 17370</strain>
    </source>
</reference>
<dbReference type="EMBL" id="WMIF01000009">
    <property type="protein sequence ID" value="MTH34649.1"/>
    <property type="molecule type" value="Genomic_DNA"/>
</dbReference>
<gene>
    <name evidence="2" type="ORF">GL279_08555</name>
</gene>
<comment type="caution">
    <text evidence="2">The sequence shown here is derived from an EMBL/GenBank/DDBJ whole genome shotgun (WGS) entry which is preliminary data.</text>
</comment>